<keyword evidence="3" id="KW-1185">Reference proteome</keyword>
<dbReference type="AlphaFoldDB" id="A0A1T4VP20"/>
<dbReference type="Proteomes" id="UP000242432">
    <property type="component" value="Unassembled WGS sequence"/>
</dbReference>
<dbReference type="InterPro" id="IPR000086">
    <property type="entry name" value="NUDIX_hydrolase_dom"/>
</dbReference>
<dbReference type="SUPFAM" id="SSF56784">
    <property type="entry name" value="HAD-like"/>
    <property type="match status" value="1"/>
</dbReference>
<dbReference type="Gene3D" id="3.90.79.10">
    <property type="entry name" value="Nucleoside Triphosphate Pyrophosphohydrolase"/>
    <property type="match status" value="1"/>
</dbReference>
<dbReference type="PANTHER" id="PTHR43434:SF26">
    <property type="entry name" value="PYROPHOSPHATASE PPAX"/>
    <property type="match status" value="1"/>
</dbReference>
<dbReference type="RefSeq" id="WP_078929226.1">
    <property type="nucleotide sequence ID" value="NZ_FUXX01000037.1"/>
</dbReference>
<dbReference type="GO" id="GO:0008967">
    <property type="term" value="F:phosphoglycolate phosphatase activity"/>
    <property type="evidence" value="ECO:0007669"/>
    <property type="project" value="TreeGrafter"/>
</dbReference>
<dbReference type="InterPro" id="IPR036412">
    <property type="entry name" value="HAD-like_sf"/>
</dbReference>
<dbReference type="SFLD" id="SFLDS00003">
    <property type="entry name" value="Haloacid_Dehalogenase"/>
    <property type="match status" value="1"/>
</dbReference>
<dbReference type="EMBL" id="FUXX01000037">
    <property type="protein sequence ID" value="SKA66732.1"/>
    <property type="molecule type" value="Genomic_DNA"/>
</dbReference>
<dbReference type="Gene3D" id="1.10.150.240">
    <property type="entry name" value="Putative phosphatase, domain 2"/>
    <property type="match status" value="1"/>
</dbReference>
<dbReference type="InterPro" id="IPR059176">
    <property type="entry name" value="UDP-X_N"/>
</dbReference>
<evidence type="ECO:0000313" key="3">
    <source>
        <dbReference type="Proteomes" id="UP000242432"/>
    </source>
</evidence>
<gene>
    <name evidence="2" type="ORF">SAMN02745213_01859</name>
</gene>
<accession>A0A1T4VP20</accession>
<dbReference type="NCBIfam" id="TIGR01549">
    <property type="entry name" value="HAD-SF-IA-v1"/>
    <property type="match status" value="1"/>
</dbReference>
<dbReference type="PANTHER" id="PTHR43434">
    <property type="entry name" value="PHOSPHOGLYCOLATE PHOSPHATASE"/>
    <property type="match status" value="1"/>
</dbReference>
<dbReference type="Pfam" id="PF13419">
    <property type="entry name" value="HAD_2"/>
    <property type="match status" value="1"/>
</dbReference>
<dbReference type="Gene3D" id="6.10.250.1120">
    <property type="match status" value="1"/>
</dbReference>
<dbReference type="STRING" id="83771.SAMN02910357_01863"/>
<dbReference type="PROSITE" id="PS51462">
    <property type="entry name" value="NUDIX"/>
    <property type="match status" value="1"/>
</dbReference>
<dbReference type="GO" id="GO:0005829">
    <property type="term" value="C:cytosol"/>
    <property type="evidence" value="ECO:0007669"/>
    <property type="project" value="TreeGrafter"/>
</dbReference>
<dbReference type="SFLD" id="SFLDG01129">
    <property type="entry name" value="C1.5:_HAD__Beta-PGM__Phosphata"/>
    <property type="match status" value="1"/>
</dbReference>
<dbReference type="GO" id="GO:0006281">
    <property type="term" value="P:DNA repair"/>
    <property type="evidence" value="ECO:0007669"/>
    <property type="project" value="TreeGrafter"/>
</dbReference>
<dbReference type="Pfam" id="PF12535">
    <property type="entry name" value="Nudix_N"/>
    <property type="match status" value="1"/>
</dbReference>
<evidence type="ECO:0000313" key="2">
    <source>
        <dbReference type="EMBL" id="SKA66732.1"/>
    </source>
</evidence>
<dbReference type="InterPro" id="IPR041492">
    <property type="entry name" value="HAD_2"/>
</dbReference>
<feature type="domain" description="Nudix hydrolase" evidence="1">
    <location>
        <begin position="287"/>
        <end position="416"/>
    </location>
</feature>
<name>A0A1T4VP20_9GAMM</name>
<dbReference type="InterPro" id="IPR015797">
    <property type="entry name" value="NUDIX_hydrolase-like_dom_sf"/>
</dbReference>
<proteinExistence type="predicted"/>
<dbReference type="InterPro" id="IPR050155">
    <property type="entry name" value="HAD-like_hydrolase_sf"/>
</dbReference>
<dbReference type="Gene3D" id="3.40.50.1000">
    <property type="entry name" value="HAD superfamily/HAD-like"/>
    <property type="match status" value="1"/>
</dbReference>
<organism evidence="2 3">
    <name type="scientific">Succinivibrio dextrinosolvens DSM 3072</name>
    <dbReference type="NCBI Taxonomy" id="1123324"/>
    <lineage>
        <taxon>Bacteria</taxon>
        <taxon>Pseudomonadati</taxon>
        <taxon>Pseudomonadota</taxon>
        <taxon>Gammaproteobacteria</taxon>
        <taxon>Aeromonadales</taxon>
        <taxon>Succinivibrionaceae</taxon>
        <taxon>Succinivibrio</taxon>
    </lineage>
</organism>
<evidence type="ECO:0000259" key="1">
    <source>
        <dbReference type="PROSITE" id="PS51462"/>
    </source>
</evidence>
<sequence length="429" mass="49007">MLGRYTHVLFDLDGTIFNTEYAYTSALYDVLKAERPDTEETYESLTRFMGSTAENTRIELNLPFEDTKRLSDAWVERVKLYEDSIKPFDGIMAVIKYLHEHNVKLGIVTSRAKTYQNVLGEIASPLPTLLKPYFKYSISASEVDNPKPAPDSILRYMELTGAKKDEILFIGDTMSDVECAHSAGVDFGLAVWGSRIKRSIQCAHYFLNPWDIIKTIYVRDDLNYQWYRWAKEIQAIGQIGLTYCTNVFDIERFERLREISCEIISTMTESPIEKVRDVICMDKGYITPKIDTRAAVFNEKGQILLVKEAKNGLWSLPGGWCDESESIISNTVKEVREEAGMLVKPVKFVGLIDKSKWNKSSQPFHILASFTICLEGDGEFSPNTETLERRFFDIDEVSDEILRLGTTTTEQIRMCAEAFNTANWVPVID</sequence>
<dbReference type="SUPFAM" id="SSF55811">
    <property type="entry name" value="Nudix"/>
    <property type="match status" value="1"/>
</dbReference>
<reference evidence="3" key="1">
    <citation type="submission" date="2017-02" db="EMBL/GenBank/DDBJ databases">
        <authorList>
            <person name="Varghese N."/>
            <person name="Submissions S."/>
        </authorList>
    </citation>
    <scope>NUCLEOTIDE SEQUENCE [LARGE SCALE GENOMIC DNA]</scope>
    <source>
        <strain evidence="3">DSM 3072</strain>
    </source>
</reference>
<protein>
    <submittedName>
        <fullName evidence="2">Haloacid dehalogenase superfamily, subfamily IA, variant 1 with third motif having Dx(3-4)D or Dx(3-4)E</fullName>
    </submittedName>
</protein>
<dbReference type="Pfam" id="PF00293">
    <property type="entry name" value="NUDIX"/>
    <property type="match status" value="1"/>
</dbReference>
<dbReference type="InterPro" id="IPR023214">
    <property type="entry name" value="HAD_sf"/>
</dbReference>
<dbReference type="InterPro" id="IPR006439">
    <property type="entry name" value="HAD-SF_hydro_IA"/>
</dbReference>
<dbReference type="InterPro" id="IPR023198">
    <property type="entry name" value="PGP-like_dom2"/>
</dbReference>